<name>A0ABW9TZL7_9BACL</name>
<protein>
    <submittedName>
        <fullName evidence="2">Uncharacterized protein</fullName>
    </submittedName>
</protein>
<keyword evidence="1" id="KW-0812">Transmembrane</keyword>
<evidence type="ECO:0000313" key="3">
    <source>
        <dbReference type="Proteomes" id="UP000467637"/>
    </source>
</evidence>
<keyword evidence="1" id="KW-1133">Transmembrane helix</keyword>
<proteinExistence type="predicted"/>
<feature type="transmembrane region" description="Helical" evidence="1">
    <location>
        <begin position="12"/>
        <end position="33"/>
    </location>
</feature>
<sequence length="266" mass="30035">MNMRINEFWQYVMTKLVASGLTLFSFWAIFLIINGLDFYSVFGGMKEVSLFNILYFYSIPCSLLIDLIVRFISSNKRLFEILLYIACGYAYFPGFAYIRGGSSLSSEELLSSLLFAGTFGAIFAMIFYSWTRISRKKLTFQYLWGVGIPLLLLISLTIVNNLKLNWVETYTAGTYEAKFDLFNGSKEIPVNARKGQTLIFKIIWDTRGGSSTGQYVLKPSGTYAGMKETIEHKASVNIDEDGIYKIVADGDGGLKGSFKVTWEIID</sequence>
<evidence type="ECO:0000313" key="2">
    <source>
        <dbReference type="EMBL" id="MVQ33213.1"/>
    </source>
</evidence>
<feature type="transmembrane region" description="Helical" evidence="1">
    <location>
        <begin position="110"/>
        <end position="130"/>
    </location>
</feature>
<dbReference type="EMBL" id="WSEM01000002">
    <property type="protein sequence ID" value="MVQ33213.1"/>
    <property type="molecule type" value="Genomic_DNA"/>
</dbReference>
<reference evidence="2 3" key="1">
    <citation type="submission" date="2019-12" db="EMBL/GenBank/DDBJ databases">
        <authorList>
            <person name="Huq M.A."/>
        </authorList>
    </citation>
    <scope>NUCLEOTIDE SEQUENCE [LARGE SCALE GENOMIC DNA]</scope>
    <source>
        <strain evidence="2 3">MAH-34</strain>
    </source>
</reference>
<dbReference type="Proteomes" id="UP000467637">
    <property type="component" value="Unassembled WGS sequence"/>
</dbReference>
<gene>
    <name evidence="2" type="ORF">GON05_00980</name>
</gene>
<keyword evidence="3" id="KW-1185">Reference proteome</keyword>
<feature type="transmembrane region" description="Helical" evidence="1">
    <location>
        <begin position="53"/>
        <end position="69"/>
    </location>
</feature>
<feature type="transmembrane region" description="Helical" evidence="1">
    <location>
        <begin position="142"/>
        <end position="159"/>
    </location>
</feature>
<evidence type="ECO:0000256" key="1">
    <source>
        <dbReference type="SAM" id="Phobius"/>
    </source>
</evidence>
<keyword evidence="1" id="KW-0472">Membrane</keyword>
<feature type="transmembrane region" description="Helical" evidence="1">
    <location>
        <begin position="81"/>
        <end position="98"/>
    </location>
</feature>
<comment type="caution">
    <text evidence="2">The sequence shown here is derived from an EMBL/GenBank/DDBJ whole genome shotgun (WGS) entry which is preliminary data.</text>
</comment>
<accession>A0ABW9TZL7</accession>
<organism evidence="2 3">
    <name type="scientific">Paenibacillus anseongense</name>
    <dbReference type="NCBI Taxonomy" id="2682845"/>
    <lineage>
        <taxon>Bacteria</taxon>
        <taxon>Bacillati</taxon>
        <taxon>Bacillota</taxon>
        <taxon>Bacilli</taxon>
        <taxon>Bacillales</taxon>
        <taxon>Paenibacillaceae</taxon>
        <taxon>Paenibacillus</taxon>
    </lineage>
</organism>